<dbReference type="InterPro" id="IPR036638">
    <property type="entry name" value="HLH_DNA-bd_sf"/>
</dbReference>
<dbReference type="SMART" id="SM00353">
    <property type="entry name" value="HLH"/>
    <property type="match status" value="1"/>
</dbReference>
<dbReference type="RefSeq" id="XP_001482634.2">
    <property type="nucleotide sequence ID" value="XM_001482584.1"/>
</dbReference>
<dbReference type="KEGG" id="pgu:PGUG_05654"/>
<dbReference type="InterPro" id="IPR011598">
    <property type="entry name" value="bHLH_dom"/>
</dbReference>
<dbReference type="InterPro" id="IPR052099">
    <property type="entry name" value="Regulatory_TF_Diverse"/>
</dbReference>
<accession>A5DQV3</accession>
<evidence type="ECO:0000313" key="5">
    <source>
        <dbReference type="Proteomes" id="UP000001997"/>
    </source>
</evidence>
<sequence length="223" mass="25341">MHVLQGGAAIGAYNGMFRIIKCESDQEVFPVAPCIYFAAIVQLLASLMNIDNEWPFSPLSFYDEWLDQVETKTYPLLDTCSLTPTSESDSTESSSDYKLGSVSSSDPVDISDFLVDVSRETPKPHNRRKLSQTQKIGHNKIEKKYRNNINTKLEILHRLVPWNSTTTPNFQGKGEHIKSIHKVSKSMILDGATEYIKQLIEREKRLKDECDGLKKQLTQRTCL</sequence>
<dbReference type="STRING" id="294746.A5DQV3"/>
<reference evidence="4 5" key="1">
    <citation type="journal article" date="2009" name="Nature">
        <title>Evolution of pathogenicity and sexual reproduction in eight Candida genomes.</title>
        <authorList>
            <person name="Butler G."/>
            <person name="Rasmussen M.D."/>
            <person name="Lin M.F."/>
            <person name="Santos M.A."/>
            <person name="Sakthikumar S."/>
            <person name="Munro C.A."/>
            <person name="Rheinbay E."/>
            <person name="Grabherr M."/>
            <person name="Forche A."/>
            <person name="Reedy J.L."/>
            <person name="Agrafioti I."/>
            <person name="Arnaud M.B."/>
            <person name="Bates S."/>
            <person name="Brown A.J."/>
            <person name="Brunke S."/>
            <person name="Costanzo M.C."/>
            <person name="Fitzpatrick D.A."/>
            <person name="de Groot P.W."/>
            <person name="Harris D."/>
            <person name="Hoyer L.L."/>
            <person name="Hube B."/>
            <person name="Klis F.M."/>
            <person name="Kodira C."/>
            <person name="Lennard N."/>
            <person name="Logue M.E."/>
            <person name="Martin R."/>
            <person name="Neiman A.M."/>
            <person name="Nikolaou E."/>
            <person name="Quail M.A."/>
            <person name="Quinn J."/>
            <person name="Santos M.C."/>
            <person name="Schmitzberger F.F."/>
            <person name="Sherlock G."/>
            <person name="Shah P."/>
            <person name="Silverstein K.A."/>
            <person name="Skrzypek M.S."/>
            <person name="Soll D."/>
            <person name="Staggs R."/>
            <person name="Stansfield I."/>
            <person name="Stumpf M.P."/>
            <person name="Sudbery P.E."/>
            <person name="Srikantha T."/>
            <person name="Zeng Q."/>
            <person name="Berman J."/>
            <person name="Berriman M."/>
            <person name="Heitman J."/>
            <person name="Gow N.A."/>
            <person name="Lorenz M.C."/>
            <person name="Birren B.W."/>
            <person name="Kellis M."/>
            <person name="Cuomo C.A."/>
        </authorList>
    </citation>
    <scope>NUCLEOTIDE SEQUENCE [LARGE SCALE GENOMIC DNA]</scope>
    <source>
        <strain evidence="5">ATCC 6260 / CBS 566 / DSM 6381 / JCM 1539 / NBRC 10279 / NRRL Y-324</strain>
    </source>
</reference>
<proteinExistence type="predicted"/>
<dbReference type="Gene3D" id="4.10.280.10">
    <property type="entry name" value="Helix-loop-helix DNA-binding domain"/>
    <property type="match status" value="1"/>
</dbReference>
<feature type="coiled-coil region" evidence="1">
    <location>
        <begin position="189"/>
        <end position="216"/>
    </location>
</feature>
<evidence type="ECO:0000259" key="3">
    <source>
        <dbReference type="PROSITE" id="PS50888"/>
    </source>
</evidence>
<dbReference type="PROSITE" id="PS50888">
    <property type="entry name" value="BHLH"/>
    <property type="match status" value="1"/>
</dbReference>
<evidence type="ECO:0000256" key="2">
    <source>
        <dbReference type="SAM" id="MobiDB-lite"/>
    </source>
</evidence>
<evidence type="ECO:0000256" key="1">
    <source>
        <dbReference type="SAM" id="Coils"/>
    </source>
</evidence>
<protein>
    <recommendedName>
        <fullName evidence="3">BHLH domain-containing protein</fullName>
    </recommendedName>
</protein>
<dbReference type="PANTHER" id="PTHR47336:SF3">
    <property type="entry name" value="SERINE-RICH PROTEIN TYE7"/>
    <property type="match status" value="1"/>
</dbReference>
<dbReference type="InParanoid" id="A5DQV3"/>
<dbReference type="Pfam" id="PF00010">
    <property type="entry name" value="HLH"/>
    <property type="match status" value="1"/>
</dbReference>
<feature type="region of interest" description="Disordered" evidence="2">
    <location>
        <begin position="83"/>
        <end position="104"/>
    </location>
</feature>
<dbReference type="AlphaFoldDB" id="A5DQV3"/>
<dbReference type="CDD" id="cd11395">
    <property type="entry name" value="bHLHzip_SREBP_like"/>
    <property type="match status" value="1"/>
</dbReference>
<dbReference type="PANTHER" id="PTHR47336">
    <property type="entry name" value="TRANSCRIPTION FACTOR HMS1-RELATED"/>
    <property type="match status" value="1"/>
</dbReference>
<dbReference type="GO" id="GO:0046983">
    <property type="term" value="F:protein dimerization activity"/>
    <property type="evidence" value="ECO:0007669"/>
    <property type="project" value="InterPro"/>
</dbReference>
<evidence type="ECO:0000313" key="4">
    <source>
        <dbReference type="EMBL" id="EDK41556.2"/>
    </source>
</evidence>
<gene>
    <name evidence="4" type="ORF">PGUG_05654</name>
</gene>
<dbReference type="HOGENOM" id="CLU_1240524_0_0_1"/>
<dbReference type="GeneID" id="5123999"/>
<organism evidence="4 5">
    <name type="scientific">Meyerozyma guilliermondii (strain ATCC 6260 / CBS 566 / DSM 6381 / JCM 1539 / NBRC 10279 / NRRL Y-324)</name>
    <name type="common">Yeast</name>
    <name type="synonym">Candida guilliermondii</name>
    <dbReference type="NCBI Taxonomy" id="294746"/>
    <lineage>
        <taxon>Eukaryota</taxon>
        <taxon>Fungi</taxon>
        <taxon>Dikarya</taxon>
        <taxon>Ascomycota</taxon>
        <taxon>Saccharomycotina</taxon>
        <taxon>Pichiomycetes</taxon>
        <taxon>Debaryomycetaceae</taxon>
        <taxon>Meyerozyma</taxon>
    </lineage>
</organism>
<keyword evidence="1" id="KW-0175">Coiled coil</keyword>
<keyword evidence="5" id="KW-1185">Reference proteome</keyword>
<feature type="domain" description="BHLH" evidence="3">
    <location>
        <begin position="133"/>
        <end position="199"/>
    </location>
</feature>
<feature type="compositionally biased region" description="Low complexity" evidence="2">
    <location>
        <begin position="85"/>
        <end position="104"/>
    </location>
</feature>
<dbReference type="OrthoDB" id="2133190at2759"/>
<dbReference type="VEuPathDB" id="FungiDB:PGUG_05654"/>
<dbReference type="EMBL" id="CH408161">
    <property type="protein sequence ID" value="EDK41556.2"/>
    <property type="molecule type" value="Genomic_DNA"/>
</dbReference>
<dbReference type="FunCoup" id="A5DQV3">
    <property type="interactions" value="1024"/>
</dbReference>
<dbReference type="eggNOG" id="KOG2588">
    <property type="taxonomic scope" value="Eukaryota"/>
</dbReference>
<dbReference type="SUPFAM" id="SSF47459">
    <property type="entry name" value="HLH, helix-loop-helix DNA-binding domain"/>
    <property type="match status" value="1"/>
</dbReference>
<name>A5DQV3_PICGU</name>
<dbReference type="Proteomes" id="UP000001997">
    <property type="component" value="Unassembled WGS sequence"/>
</dbReference>